<feature type="compositionally biased region" description="Polar residues" evidence="2">
    <location>
        <begin position="1"/>
        <end position="14"/>
    </location>
</feature>
<dbReference type="AlphaFoldDB" id="A0A914B103"/>
<feature type="domain" description="Enoyl reductase (ER)" evidence="3">
    <location>
        <begin position="44"/>
        <end position="372"/>
    </location>
</feature>
<evidence type="ECO:0000313" key="4">
    <source>
        <dbReference type="EnsemblMetazoa" id="XP_038070060.1"/>
    </source>
</evidence>
<evidence type="ECO:0000259" key="3">
    <source>
        <dbReference type="SMART" id="SM00829"/>
    </source>
</evidence>
<dbReference type="Pfam" id="PF13602">
    <property type="entry name" value="ADH_zinc_N_2"/>
    <property type="match status" value="1"/>
</dbReference>
<dbReference type="Gene3D" id="3.90.180.10">
    <property type="entry name" value="Medium-chain alcohol dehydrogenases, catalytic domain"/>
    <property type="match status" value="1"/>
</dbReference>
<feature type="compositionally biased region" description="Low complexity" evidence="2">
    <location>
        <begin position="18"/>
        <end position="28"/>
    </location>
</feature>
<keyword evidence="5" id="KW-1185">Reference proteome</keyword>
<feature type="region of interest" description="Disordered" evidence="2">
    <location>
        <begin position="1"/>
        <end position="31"/>
    </location>
</feature>
<dbReference type="PANTHER" id="PTHR44054">
    <property type="entry name" value="SYNAPTIC VESICLE MEMBRANE PROTEIN VAT-1 HOMOLOG-LIKE"/>
    <property type="match status" value="1"/>
</dbReference>
<protein>
    <recommendedName>
        <fullName evidence="3">Enoyl reductase (ER) domain-containing protein</fullName>
    </recommendedName>
</protein>
<dbReference type="GO" id="GO:0016491">
    <property type="term" value="F:oxidoreductase activity"/>
    <property type="evidence" value="ECO:0007669"/>
    <property type="project" value="UniProtKB-KW"/>
</dbReference>
<dbReference type="InterPro" id="IPR036291">
    <property type="entry name" value="NAD(P)-bd_dom_sf"/>
</dbReference>
<name>A0A914B103_PATMI</name>
<feature type="compositionally biased region" description="Basic and acidic residues" evidence="2">
    <location>
        <begin position="397"/>
        <end position="406"/>
    </location>
</feature>
<proteinExistence type="predicted"/>
<dbReference type="PANTHER" id="PTHR44054:SF2">
    <property type="entry name" value="SYNAPTIC VESICLE MEMBRANE PROTEIN VAT-1 HOMOLOG-LIKE"/>
    <property type="match status" value="1"/>
</dbReference>
<feature type="region of interest" description="Disordered" evidence="2">
    <location>
        <begin position="376"/>
        <end position="406"/>
    </location>
</feature>
<dbReference type="InterPro" id="IPR020843">
    <property type="entry name" value="ER"/>
</dbReference>
<evidence type="ECO:0000256" key="1">
    <source>
        <dbReference type="ARBA" id="ARBA00023002"/>
    </source>
</evidence>
<dbReference type="Proteomes" id="UP000887568">
    <property type="component" value="Unplaced"/>
</dbReference>
<dbReference type="RefSeq" id="XP_038070060.1">
    <property type="nucleotide sequence ID" value="XM_038214132.1"/>
</dbReference>
<dbReference type="OMA" id="LVHPVID"/>
<dbReference type="Gene3D" id="3.40.50.720">
    <property type="entry name" value="NAD(P)-binding Rossmann-like Domain"/>
    <property type="match status" value="1"/>
</dbReference>
<evidence type="ECO:0000313" key="5">
    <source>
        <dbReference type="Proteomes" id="UP000887568"/>
    </source>
</evidence>
<organism evidence="4 5">
    <name type="scientific">Patiria miniata</name>
    <name type="common">Bat star</name>
    <name type="synonym">Asterina miniata</name>
    <dbReference type="NCBI Taxonomy" id="46514"/>
    <lineage>
        <taxon>Eukaryota</taxon>
        <taxon>Metazoa</taxon>
        <taxon>Echinodermata</taxon>
        <taxon>Eleutherozoa</taxon>
        <taxon>Asterozoa</taxon>
        <taxon>Asteroidea</taxon>
        <taxon>Valvatacea</taxon>
        <taxon>Valvatida</taxon>
        <taxon>Asterinidae</taxon>
        <taxon>Patiria</taxon>
    </lineage>
</organism>
<dbReference type="GeneID" id="119739270"/>
<keyword evidence="1" id="KW-0560">Oxidoreductase</keyword>
<dbReference type="InterPro" id="IPR013154">
    <property type="entry name" value="ADH-like_N"/>
</dbReference>
<evidence type="ECO:0000256" key="2">
    <source>
        <dbReference type="SAM" id="MobiDB-lite"/>
    </source>
</evidence>
<feature type="compositionally biased region" description="Polar residues" evidence="2">
    <location>
        <begin position="385"/>
        <end position="396"/>
    </location>
</feature>
<dbReference type="CDD" id="cd08275">
    <property type="entry name" value="MDR3"/>
    <property type="match status" value="1"/>
</dbReference>
<reference evidence="4" key="1">
    <citation type="submission" date="2022-11" db="UniProtKB">
        <authorList>
            <consortium name="EnsemblMetazoa"/>
        </authorList>
    </citation>
    <scope>IDENTIFICATION</scope>
</reference>
<dbReference type="SUPFAM" id="SSF50129">
    <property type="entry name" value="GroES-like"/>
    <property type="match status" value="1"/>
</dbReference>
<sequence>MATTEANTEQTTGSGEPADQTAAADATTKGTEPEMRAVVLQSFGGANRVKVMKKTVPTPKDGEVLVRVKACGLNFLDLMTRQGSVDDCPRTPFILGTECSGYIEALGTGVEDLKVGDRVVAFQRSGTFAEAIAVPTKYVYEMPNKMTYEEGAALGVCYAAAYMMLYEVANLTKGKTLLVHSAGGNLGIAVSQLCKMVDEIKIFGTASTAKHQAINDKFDHLFDRTACDYVEAIKKIEPKGLDIVLDCLCGEDTNRGYDLLKPMGKYVLYGISNVVTGETRSFFSYARTWWNVDSVKPGKLWDENKSMSGFQFYHFLFNQGGEEAVTTVMNEIFKLHTVNILNPIIDSTYAFEEVGEAMLKMHDHKNVGKILIIPEQEPKPKPVTVTETAASEASSTDDVKEPDTPK</sequence>
<dbReference type="EnsemblMetazoa" id="XM_038214132.1">
    <property type="protein sequence ID" value="XP_038070060.1"/>
    <property type="gene ID" value="LOC119739270"/>
</dbReference>
<dbReference type="SMART" id="SM00829">
    <property type="entry name" value="PKS_ER"/>
    <property type="match status" value="1"/>
</dbReference>
<dbReference type="OrthoDB" id="203908at2759"/>
<dbReference type="Pfam" id="PF08240">
    <property type="entry name" value="ADH_N"/>
    <property type="match status" value="1"/>
</dbReference>
<accession>A0A914B103</accession>
<dbReference type="InterPro" id="IPR011032">
    <property type="entry name" value="GroES-like_sf"/>
</dbReference>
<dbReference type="InterPro" id="IPR052100">
    <property type="entry name" value="SV-ATPase_mito-regulator"/>
</dbReference>
<dbReference type="SUPFAM" id="SSF51735">
    <property type="entry name" value="NAD(P)-binding Rossmann-fold domains"/>
    <property type="match status" value="1"/>
</dbReference>